<dbReference type="SUPFAM" id="SSF158682">
    <property type="entry name" value="TerB-like"/>
    <property type="match status" value="1"/>
</dbReference>
<feature type="domain" description="Peptidase M48" evidence="7">
    <location>
        <begin position="37"/>
        <end position="155"/>
    </location>
</feature>
<dbReference type="InterPro" id="IPR007791">
    <property type="entry name" value="DjlA_N"/>
</dbReference>
<proteinExistence type="predicted"/>
<protein>
    <recommendedName>
        <fullName evidence="10">Co-chaperone DjlA N-terminal domain-containing protein</fullName>
    </recommendedName>
</protein>
<sequence>SLKFAPIYRGLGESIQVLSEGEDASFFAHLPKLPAIAMLSLMYEVFAMNERKISREREFAADTVGVSTSSKESLATALAKVAVYAPLWSGIQYSNIQRLNERKVSRNLSNIFQDSARFDISHRNLGEMIEQVLQTELSHPTDTHPTILERYENIGYESDDLTVDDLTKIGLSIREVLDDSESIEEELSMFEHQFMVAIGQVTPPEETEDNEDDGSEGFLNAMYSLAASMVGADGQIVQAEVVQAEQIGSELFDNFDKVEFREHCNNLEDIPKFNDVVAVLGPALREDHKMSIYDYLKQVAMADDDLAEEEKELLVYLRKEWGLET</sequence>
<accession>A0A382MVE7</accession>
<dbReference type="Pfam" id="PF05099">
    <property type="entry name" value="TerB"/>
    <property type="match status" value="1"/>
</dbReference>
<evidence type="ECO:0000256" key="4">
    <source>
        <dbReference type="ARBA" id="ARBA00022801"/>
    </source>
</evidence>
<dbReference type="GO" id="GO:0046872">
    <property type="term" value="F:metal ion binding"/>
    <property type="evidence" value="ECO:0007669"/>
    <property type="project" value="UniProtKB-KW"/>
</dbReference>
<evidence type="ECO:0000256" key="2">
    <source>
        <dbReference type="ARBA" id="ARBA00022670"/>
    </source>
</evidence>
<keyword evidence="6" id="KW-0482">Metalloprotease</keyword>
<keyword evidence="2" id="KW-0645">Protease</keyword>
<evidence type="ECO:0000313" key="9">
    <source>
        <dbReference type="EMBL" id="SVC52338.1"/>
    </source>
</evidence>
<dbReference type="AlphaFoldDB" id="A0A382MVE7"/>
<evidence type="ECO:0000259" key="7">
    <source>
        <dbReference type="Pfam" id="PF01435"/>
    </source>
</evidence>
<dbReference type="Gene3D" id="1.10.3680.10">
    <property type="entry name" value="TerB-like"/>
    <property type="match status" value="1"/>
</dbReference>
<gene>
    <name evidence="9" type="ORF">METZ01_LOCUS305192</name>
</gene>
<organism evidence="9">
    <name type="scientific">marine metagenome</name>
    <dbReference type="NCBI Taxonomy" id="408172"/>
    <lineage>
        <taxon>unclassified sequences</taxon>
        <taxon>metagenomes</taxon>
        <taxon>ecological metagenomes</taxon>
    </lineage>
</organism>
<dbReference type="GO" id="GO:0004222">
    <property type="term" value="F:metalloendopeptidase activity"/>
    <property type="evidence" value="ECO:0007669"/>
    <property type="project" value="InterPro"/>
</dbReference>
<keyword evidence="4" id="KW-0378">Hydrolase</keyword>
<dbReference type="GO" id="GO:0006508">
    <property type="term" value="P:proteolysis"/>
    <property type="evidence" value="ECO:0007669"/>
    <property type="project" value="UniProtKB-KW"/>
</dbReference>
<reference evidence="9" key="1">
    <citation type="submission" date="2018-05" db="EMBL/GenBank/DDBJ databases">
        <authorList>
            <person name="Lanie J.A."/>
            <person name="Ng W.-L."/>
            <person name="Kazmierczak K.M."/>
            <person name="Andrzejewski T.M."/>
            <person name="Davidsen T.M."/>
            <person name="Wayne K.J."/>
            <person name="Tettelin H."/>
            <person name="Glass J.I."/>
            <person name="Rusch D."/>
            <person name="Podicherti R."/>
            <person name="Tsui H.-C.T."/>
            <person name="Winkler M.E."/>
        </authorList>
    </citation>
    <scope>NUCLEOTIDE SEQUENCE</scope>
</reference>
<evidence type="ECO:0000256" key="6">
    <source>
        <dbReference type="ARBA" id="ARBA00023049"/>
    </source>
</evidence>
<dbReference type="InterPro" id="IPR001915">
    <property type="entry name" value="Peptidase_M48"/>
</dbReference>
<dbReference type="Pfam" id="PF01435">
    <property type="entry name" value="Peptidase_M48"/>
    <property type="match status" value="1"/>
</dbReference>
<feature type="domain" description="Co-chaperone DjlA N-terminal" evidence="8">
    <location>
        <begin position="221"/>
        <end position="314"/>
    </location>
</feature>
<dbReference type="CDD" id="cd07176">
    <property type="entry name" value="terB"/>
    <property type="match status" value="1"/>
</dbReference>
<evidence type="ECO:0000256" key="1">
    <source>
        <dbReference type="ARBA" id="ARBA00001947"/>
    </source>
</evidence>
<feature type="non-terminal residue" evidence="9">
    <location>
        <position position="1"/>
    </location>
</feature>
<dbReference type="InterPro" id="IPR029024">
    <property type="entry name" value="TerB-like"/>
</dbReference>
<evidence type="ECO:0000256" key="3">
    <source>
        <dbReference type="ARBA" id="ARBA00022723"/>
    </source>
</evidence>
<name>A0A382MVE7_9ZZZZ</name>
<evidence type="ECO:0000259" key="8">
    <source>
        <dbReference type="Pfam" id="PF05099"/>
    </source>
</evidence>
<keyword evidence="3" id="KW-0479">Metal-binding</keyword>
<evidence type="ECO:0000256" key="5">
    <source>
        <dbReference type="ARBA" id="ARBA00022833"/>
    </source>
</evidence>
<dbReference type="EMBL" id="UINC01095895">
    <property type="protein sequence ID" value="SVC52338.1"/>
    <property type="molecule type" value="Genomic_DNA"/>
</dbReference>
<keyword evidence="5" id="KW-0862">Zinc</keyword>
<comment type="cofactor">
    <cofactor evidence="1">
        <name>Zn(2+)</name>
        <dbReference type="ChEBI" id="CHEBI:29105"/>
    </cofactor>
</comment>
<evidence type="ECO:0008006" key="10">
    <source>
        <dbReference type="Google" id="ProtNLM"/>
    </source>
</evidence>